<evidence type="ECO:0000313" key="10">
    <source>
        <dbReference type="Proteomes" id="UP000307380"/>
    </source>
</evidence>
<feature type="domain" description="Glycoside hydrolase family 3 C-terminal" evidence="8">
    <location>
        <begin position="441"/>
        <end position="595"/>
    </location>
</feature>
<dbReference type="InterPro" id="IPR036962">
    <property type="entry name" value="Glyco_hydro_3_N_sf"/>
</dbReference>
<evidence type="ECO:0000256" key="2">
    <source>
        <dbReference type="ARBA" id="ARBA00005336"/>
    </source>
</evidence>
<keyword evidence="5 9" id="KW-0378">Hydrolase</keyword>
<evidence type="ECO:0000256" key="3">
    <source>
        <dbReference type="ARBA" id="ARBA00012744"/>
    </source>
</evidence>
<evidence type="ECO:0000256" key="5">
    <source>
        <dbReference type="ARBA" id="ARBA00022801"/>
    </source>
</evidence>
<dbReference type="SUPFAM" id="SSF52279">
    <property type="entry name" value="Beta-D-glucan exohydrolase, C-terminal domain"/>
    <property type="match status" value="1"/>
</dbReference>
<protein>
    <recommendedName>
        <fullName evidence="3">beta-glucosidase</fullName>
        <ecNumber evidence="3">3.2.1.21</ecNumber>
    </recommendedName>
</protein>
<dbReference type="InterPro" id="IPR017853">
    <property type="entry name" value="GH"/>
</dbReference>
<dbReference type="Pfam" id="PF00933">
    <property type="entry name" value="Glyco_hydro_3"/>
    <property type="match status" value="1"/>
</dbReference>
<dbReference type="PANTHER" id="PTHR30620:SF16">
    <property type="entry name" value="LYSOSOMAL BETA GLUCOSIDASE"/>
    <property type="match status" value="1"/>
</dbReference>
<dbReference type="InterPro" id="IPR001764">
    <property type="entry name" value="Glyco_hydro_3_N"/>
</dbReference>
<evidence type="ECO:0000313" key="9">
    <source>
        <dbReference type="EMBL" id="THG34302.1"/>
    </source>
</evidence>
<dbReference type="Gene3D" id="3.20.20.300">
    <property type="entry name" value="Glycoside hydrolase, family 3, N-terminal domain"/>
    <property type="match status" value="1"/>
</dbReference>
<dbReference type="InterPro" id="IPR002772">
    <property type="entry name" value="Glyco_hydro_3_C"/>
</dbReference>
<dbReference type="Pfam" id="PF01915">
    <property type="entry name" value="Glyco_hydro_3_C"/>
    <property type="match status" value="1"/>
</dbReference>
<accession>A0A4S4FW55</accession>
<proteinExistence type="inferred from homology"/>
<dbReference type="RefSeq" id="WP_136424100.1">
    <property type="nucleotide sequence ID" value="NZ_OZ241748.1"/>
</dbReference>
<comment type="similarity">
    <text evidence="2">Belongs to the glycosyl hydrolase 3 family.</text>
</comment>
<dbReference type="GO" id="GO:0008422">
    <property type="term" value="F:beta-glucosidase activity"/>
    <property type="evidence" value="ECO:0007669"/>
    <property type="project" value="UniProtKB-EC"/>
</dbReference>
<evidence type="ECO:0000256" key="4">
    <source>
        <dbReference type="ARBA" id="ARBA00022729"/>
    </source>
</evidence>
<dbReference type="OrthoDB" id="3187421at2"/>
<evidence type="ECO:0000256" key="1">
    <source>
        <dbReference type="ARBA" id="ARBA00000448"/>
    </source>
</evidence>
<dbReference type="PANTHER" id="PTHR30620">
    <property type="entry name" value="PERIPLASMIC BETA-GLUCOSIDASE-RELATED"/>
    <property type="match status" value="1"/>
</dbReference>
<sequence length="606" mass="65468">MSELRTAPEHPYQDPQLPVEQRVADLVSRLSLEDKAGLLFHTIALMVDPSTDLEVMGMPSLESMIRDRRMTHFNLVGSPGAGREFAAWTNSVQRIASRTGWGIPITFSTDPRHSFSDNPAAAMAAGPFSQWPETLGLAAIGSEELVQQFADIARKEYLAAGIRLALHPQIDLATEPRWSRIVGTFGEDADLTSRLGAAYIRGFQGDMLGADSVSTMTKHFPGGGPQKDGEDPHFPYGREQVYPGDGFAYHLRPFLAAIEAGTSQMMPYYGMPVGTEYEEVGFGFNKSVITGLLRQELGFDGIVCTDWSIVTDSSVQGELIEARAWGVEHLAPIDRLEKVLHAGADQLGGEHCTELLIELVHSGRVSEDRIDVSVARLLREKLTLGLFDDPYVDEDQAEIVIGNEEFRSAGRVAQRASVTVLKNAVPTDASNATRPILPLASGLRVYAEGVAATAVATRGEVAANPEEADVAIIRLQAPFEPRTGGVAPYFRAGSLEFTEHDVSRLRELAERIPVIVDVYLDRPALLAPVAELAAALIVDYGASDDAVLDVLFGAAAPEGRLPFDIPRSQEAVAAQRPDVPFDTADPLFRFGDGLDLPSAPDGEGGS</sequence>
<dbReference type="GO" id="GO:0009251">
    <property type="term" value="P:glucan catabolic process"/>
    <property type="evidence" value="ECO:0007669"/>
    <property type="project" value="TreeGrafter"/>
</dbReference>
<dbReference type="AlphaFoldDB" id="A0A4S4FW55"/>
<dbReference type="EMBL" id="SSSN01000005">
    <property type="protein sequence ID" value="THG34302.1"/>
    <property type="molecule type" value="Genomic_DNA"/>
</dbReference>
<dbReference type="PRINTS" id="PR00133">
    <property type="entry name" value="GLHYDRLASE3"/>
</dbReference>
<keyword evidence="6" id="KW-0326">Glycosidase</keyword>
<keyword evidence="4" id="KW-0732">Signal</keyword>
<gene>
    <name evidence="9" type="ORF">E6C70_08410</name>
</gene>
<dbReference type="Proteomes" id="UP000307380">
    <property type="component" value="Unassembled WGS sequence"/>
</dbReference>
<organism evidence="9 10">
    <name type="scientific">Orlajensenia flava</name>
    <dbReference type="NCBI Taxonomy" id="2565934"/>
    <lineage>
        <taxon>Bacteria</taxon>
        <taxon>Bacillati</taxon>
        <taxon>Actinomycetota</taxon>
        <taxon>Actinomycetes</taxon>
        <taxon>Micrococcales</taxon>
        <taxon>Microbacteriaceae</taxon>
        <taxon>Orlajensenia</taxon>
    </lineage>
</organism>
<name>A0A4S4FW55_9MICO</name>
<dbReference type="Gene3D" id="3.40.50.1700">
    <property type="entry name" value="Glycoside hydrolase family 3 C-terminal domain"/>
    <property type="match status" value="1"/>
</dbReference>
<dbReference type="InterPro" id="IPR036881">
    <property type="entry name" value="Glyco_hydro_3_C_sf"/>
</dbReference>
<evidence type="ECO:0000259" key="8">
    <source>
        <dbReference type="Pfam" id="PF01915"/>
    </source>
</evidence>
<evidence type="ECO:0000259" key="7">
    <source>
        <dbReference type="Pfam" id="PF00933"/>
    </source>
</evidence>
<feature type="domain" description="Glycoside hydrolase family 3 N-terminal" evidence="7">
    <location>
        <begin position="91"/>
        <end position="379"/>
    </location>
</feature>
<comment type="caution">
    <text evidence="9">The sequence shown here is derived from an EMBL/GenBank/DDBJ whole genome shotgun (WGS) entry which is preliminary data.</text>
</comment>
<keyword evidence="10" id="KW-1185">Reference proteome</keyword>
<evidence type="ECO:0000256" key="6">
    <source>
        <dbReference type="ARBA" id="ARBA00023295"/>
    </source>
</evidence>
<dbReference type="EC" id="3.2.1.21" evidence="3"/>
<reference evidence="9 10" key="1">
    <citation type="submission" date="2019-04" db="EMBL/GenBank/DDBJ databases">
        <authorList>
            <person name="Jiang L."/>
        </authorList>
    </citation>
    <scope>NUCLEOTIDE SEQUENCE [LARGE SCALE GENOMIC DNA]</scope>
    <source>
        <strain evidence="9 10">YIM 131861</strain>
    </source>
</reference>
<comment type="catalytic activity">
    <reaction evidence="1">
        <text>Hydrolysis of terminal, non-reducing beta-D-glucosyl residues with release of beta-D-glucose.</text>
        <dbReference type="EC" id="3.2.1.21"/>
    </reaction>
</comment>
<dbReference type="SUPFAM" id="SSF51445">
    <property type="entry name" value="(Trans)glycosidases"/>
    <property type="match status" value="1"/>
</dbReference>
<dbReference type="InterPro" id="IPR051915">
    <property type="entry name" value="Cellulose_Degrad_GH3"/>
</dbReference>